<organism evidence="1 2">
    <name type="scientific">Dissulfuribacter thermophilus</name>
    <dbReference type="NCBI Taxonomy" id="1156395"/>
    <lineage>
        <taxon>Bacteria</taxon>
        <taxon>Pseudomonadati</taxon>
        <taxon>Thermodesulfobacteriota</taxon>
        <taxon>Dissulfuribacteria</taxon>
        <taxon>Dissulfuribacterales</taxon>
        <taxon>Dissulfuribacteraceae</taxon>
        <taxon>Dissulfuribacter</taxon>
    </lineage>
</organism>
<comment type="caution">
    <text evidence="1">The sequence shown here is derived from an EMBL/GenBank/DDBJ whole genome shotgun (WGS) entry which is preliminary data.</text>
</comment>
<dbReference type="Proteomes" id="UP000093080">
    <property type="component" value="Unassembled WGS sequence"/>
</dbReference>
<dbReference type="RefSeq" id="WP_067619894.1">
    <property type="nucleotide sequence ID" value="NZ_MAGO01000011.1"/>
</dbReference>
<reference evidence="1 2" key="1">
    <citation type="submission" date="2016-06" db="EMBL/GenBank/DDBJ databases">
        <title>Respiratory ammonification of nitrate coupled to the oxidation of elemental sulfur in deep-sea autotrophic thermophilic bacteria.</title>
        <authorList>
            <person name="Slobodkina G.B."/>
            <person name="Mardanov A.V."/>
            <person name="Ravin N.V."/>
            <person name="Frolova A.A."/>
            <person name="Viryasiv M.B."/>
            <person name="Chernyh N.A."/>
            <person name="Bonch-Osmolovskaya E.A."/>
            <person name="Slobodkin A.I."/>
        </authorList>
    </citation>
    <scope>NUCLEOTIDE SEQUENCE [LARGE SCALE GENOMIC DNA]</scope>
    <source>
        <strain evidence="1 2">S69</strain>
    </source>
</reference>
<name>A0A1B9F3N0_9BACT</name>
<dbReference type="OrthoDB" id="9802707at2"/>
<keyword evidence="2" id="KW-1185">Reference proteome</keyword>
<gene>
    <name evidence="1" type="ORF">DBT_2078</name>
</gene>
<dbReference type="STRING" id="1156395.DBT_2078"/>
<protein>
    <submittedName>
        <fullName evidence="1">Uncharacterized protein</fullName>
    </submittedName>
</protein>
<evidence type="ECO:0000313" key="1">
    <source>
        <dbReference type="EMBL" id="OCC14536.1"/>
    </source>
</evidence>
<sequence>MATKIDDITVRYEDTEGKEIIRELDKEILSRGAWTTIMFLYEELDPKTGEFKGPKVTIRRYKKIRGEFRQQSKFNISSAKQAMTIANTLTKWFTEASPSCDKTDNDT</sequence>
<proteinExistence type="predicted"/>
<dbReference type="EMBL" id="MAGO01000011">
    <property type="protein sequence ID" value="OCC14536.1"/>
    <property type="molecule type" value="Genomic_DNA"/>
</dbReference>
<accession>A0A1B9F3N0</accession>
<dbReference type="AlphaFoldDB" id="A0A1B9F3N0"/>
<evidence type="ECO:0000313" key="2">
    <source>
        <dbReference type="Proteomes" id="UP000093080"/>
    </source>
</evidence>